<dbReference type="EMBL" id="CM042049">
    <property type="protein sequence ID" value="KAI3747968.1"/>
    <property type="molecule type" value="Genomic_DNA"/>
</dbReference>
<sequence length="128" mass="13829">MLPIYPSNLNHNNNMVPSMHASKVSTTSHSTGFTHATDLGTSPNNSRMINITHCTAFDIGSSNKTDGTINRKRISIKDRARTANGKKLKTDLSVVGTEIEIDVKLSGTEHSDPIEPEAGPVSRACLEQ</sequence>
<proteinExistence type="predicted"/>
<comment type="caution">
    <text evidence="1">The sequence shown here is derived from an EMBL/GenBank/DDBJ whole genome shotgun (WGS) entry which is preliminary data.</text>
</comment>
<evidence type="ECO:0000313" key="1">
    <source>
        <dbReference type="EMBL" id="KAI3747968.1"/>
    </source>
</evidence>
<accession>A0ACB9DMP6</accession>
<gene>
    <name evidence="1" type="ORF">L6452_10740</name>
</gene>
<name>A0ACB9DMP6_ARCLA</name>
<reference evidence="2" key="1">
    <citation type="journal article" date="2022" name="Mol. Ecol. Resour.">
        <title>The genomes of chicory, endive, great burdock and yacon provide insights into Asteraceae palaeo-polyploidization history and plant inulin production.</title>
        <authorList>
            <person name="Fan W."/>
            <person name="Wang S."/>
            <person name="Wang H."/>
            <person name="Wang A."/>
            <person name="Jiang F."/>
            <person name="Liu H."/>
            <person name="Zhao H."/>
            <person name="Xu D."/>
            <person name="Zhang Y."/>
        </authorList>
    </citation>
    <scope>NUCLEOTIDE SEQUENCE [LARGE SCALE GENOMIC DNA]</scope>
    <source>
        <strain evidence="2">cv. Niubang</strain>
    </source>
</reference>
<evidence type="ECO:0000313" key="2">
    <source>
        <dbReference type="Proteomes" id="UP001055879"/>
    </source>
</evidence>
<keyword evidence="2" id="KW-1185">Reference proteome</keyword>
<organism evidence="1 2">
    <name type="scientific">Arctium lappa</name>
    <name type="common">Greater burdock</name>
    <name type="synonym">Lappa major</name>
    <dbReference type="NCBI Taxonomy" id="4217"/>
    <lineage>
        <taxon>Eukaryota</taxon>
        <taxon>Viridiplantae</taxon>
        <taxon>Streptophyta</taxon>
        <taxon>Embryophyta</taxon>
        <taxon>Tracheophyta</taxon>
        <taxon>Spermatophyta</taxon>
        <taxon>Magnoliopsida</taxon>
        <taxon>eudicotyledons</taxon>
        <taxon>Gunneridae</taxon>
        <taxon>Pentapetalae</taxon>
        <taxon>asterids</taxon>
        <taxon>campanulids</taxon>
        <taxon>Asterales</taxon>
        <taxon>Asteraceae</taxon>
        <taxon>Carduoideae</taxon>
        <taxon>Cardueae</taxon>
        <taxon>Arctiinae</taxon>
        <taxon>Arctium</taxon>
    </lineage>
</organism>
<reference evidence="1 2" key="2">
    <citation type="journal article" date="2022" name="Mol. Ecol. Resour.">
        <title>The genomes of chicory, endive, great burdock and yacon provide insights into Asteraceae paleo-polyploidization history and plant inulin production.</title>
        <authorList>
            <person name="Fan W."/>
            <person name="Wang S."/>
            <person name="Wang H."/>
            <person name="Wang A."/>
            <person name="Jiang F."/>
            <person name="Liu H."/>
            <person name="Zhao H."/>
            <person name="Xu D."/>
            <person name="Zhang Y."/>
        </authorList>
    </citation>
    <scope>NUCLEOTIDE SEQUENCE [LARGE SCALE GENOMIC DNA]</scope>
    <source>
        <strain evidence="2">cv. Niubang</strain>
    </source>
</reference>
<protein>
    <submittedName>
        <fullName evidence="1">Uncharacterized protein</fullName>
    </submittedName>
</protein>
<dbReference type="Proteomes" id="UP001055879">
    <property type="component" value="Linkage Group LG03"/>
</dbReference>